<gene>
    <name evidence="1" type="ORF">SLA_0082</name>
</gene>
<keyword evidence="2" id="KW-1185">Reference proteome</keyword>
<dbReference type="Proteomes" id="UP000217676">
    <property type="component" value="Chromosome"/>
</dbReference>
<name>A0A161JGJ6_STRLU</name>
<proteinExistence type="predicted"/>
<organism evidence="1 2">
    <name type="scientific">Streptomyces laurentii</name>
    <dbReference type="NCBI Taxonomy" id="39478"/>
    <lineage>
        <taxon>Bacteria</taxon>
        <taxon>Bacillati</taxon>
        <taxon>Actinomycetota</taxon>
        <taxon>Actinomycetes</taxon>
        <taxon>Kitasatosporales</taxon>
        <taxon>Streptomycetaceae</taxon>
        <taxon>Streptomyces</taxon>
    </lineage>
</organism>
<dbReference type="EMBL" id="AP017424">
    <property type="protein sequence ID" value="BAU81037.1"/>
    <property type="molecule type" value="Genomic_DNA"/>
</dbReference>
<accession>A0A161JGJ6</accession>
<reference evidence="1 2" key="1">
    <citation type="journal article" date="2016" name="Genome Announc.">
        <title>Complete Genome Sequence of Thiostrepton-Producing Streptomyces laurentii ATCC 31255.</title>
        <authorList>
            <person name="Doi K."/>
            <person name="Fujino Y."/>
            <person name="Nagayoshi Y."/>
            <person name="Ohshima T."/>
            <person name="Ogata S."/>
        </authorList>
    </citation>
    <scope>NUCLEOTIDE SEQUENCE [LARGE SCALE GENOMIC DNA]</scope>
    <source>
        <strain evidence="1 2">ATCC 31255</strain>
    </source>
</reference>
<dbReference type="PROSITE" id="PS51257">
    <property type="entry name" value="PROKAR_LIPOPROTEIN"/>
    <property type="match status" value="1"/>
</dbReference>
<protein>
    <submittedName>
        <fullName evidence="1">Insertion element transposase</fullName>
    </submittedName>
</protein>
<dbReference type="KEGG" id="slau:SLA_0082"/>
<evidence type="ECO:0000313" key="2">
    <source>
        <dbReference type="Proteomes" id="UP000217676"/>
    </source>
</evidence>
<dbReference type="AlphaFoldDB" id="A0A161JGJ6"/>
<evidence type="ECO:0000313" key="1">
    <source>
        <dbReference type="EMBL" id="BAU81037.1"/>
    </source>
</evidence>
<sequence length="101" mass="10972">MWETAKLFMTLFAAIIYVLVSGCAWRALPPCFGVSKSCPSSVPQVHHGTCTRFEAVCGSIEHIEGHREAEARQLACASLTRSTSPSFGRDSISFAHFIGIP</sequence>